<dbReference type="EMBL" id="BNJK01000002">
    <property type="protein sequence ID" value="GHO98957.1"/>
    <property type="molecule type" value="Genomic_DNA"/>
</dbReference>
<evidence type="ECO:0000259" key="2">
    <source>
        <dbReference type="Pfam" id="PF01243"/>
    </source>
</evidence>
<evidence type="ECO:0000256" key="1">
    <source>
        <dbReference type="SAM" id="MobiDB-lite"/>
    </source>
</evidence>
<keyword evidence="4" id="KW-1185">Reference proteome</keyword>
<feature type="region of interest" description="Disordered" evidence="1">
    <location>
        <begin position="1"/>
        <end position="35"/>
    </location>
</feature>
<feature type="compositionally biased region" description="Basic and acidic residues" evidence="1">
    <location>
        <begin position="10"/>
        <end position="22"/>
    </location>
</feature>
<evidence type="ECO:0000313" key="4">
    <source>
        <dbReference type="Proteomes" id="UP000597444"/>
    </source>
</evidence>
<accession>A0A8J3N963</accession>
<evidence type="ECO:0000313" key="3">
    <source>
        <dbReference type="EMBL" id="GHO98957.1"/>
    </source>
</evidence>
<feature type="domain" description="Pyridoxamine 5'-phosphate oxidase N-terminal" evidence="2">
    <location>
        <begin position="35"/>
        <end position="137"/>
    </location>
</feature>
<dbReference type="Proteomes" id="UP000597444">
    <property type="component" value="Unassembled WGS sequence"/>
</dbReference>
<name>A0A8J3N963_9CHLR</name>
<organism evidence="3 4">
    <name type="scientific">Reticulibacter mediterranei</name>
    <dbReference type="NCBI Taxonomy" id="2778369"/>
    <lineage>
        <taxon>Bacteria</taxon>
        <taxon>Bacillati</taxon>
        <taxon>Chloroflexota</taxon>
        <taxon>Ktedonobacteria</taxon>
        <taxon>Ktedonobacterales</taxon>
        <taxon>Reticulibacteraceae</taxon>
        <taxon>Reticulibacter</taxon>
    </lineage>
</organism>
<dbReference type="RefSeq" id="WP_220209624.1">
    <property type="nucleotide sequence ID" value="NZ_BNJK01000002.1"/>
</dbReference>
<protein>
    <recommendedName>
        <fullName evidence="2">Pyridoxamine 5'-phosphate oxidase N-terminal domain-containing protein</fullName>
    </recommendedName>
</protein>
<dbReference type="InterPro" id="IPR012349">
    <property type="entry name" value="Split_barrel_FMN-bd"/>
</dbReference>
<gene>
    <name evidence="3" type="ORF">KSF_090050</name>
</gene>
<dbReference type="InterPro" id="IPR011576">
    <property type="entry name" value="Pyridox_Oxase_N"/>
</dbReference>
<sequence length="169" mass="18918">MSSHSSDPSTPDRGRLPHHREVSFQSPDPSTPPGEKILRRLREELFMWLITVDATGTPHTLPVAFLWDEAQSSFLIYSADEEDRDRLIQIQQNPKVGLHFNLDLSGADSFILTGEAKVSLDDPSFDQVPAWVEKYQAFFSQMGGLTIQQAAAVAPVALRVRPLTMIARF</sequence>
<dbReference type="SUPFAM" id="SSF50475">
    <property type="entry name" value="FMN-binding split barrel"/>
    <property type="match status" value="1"/>
</dbReference>
<comment type="caution">
    <text evidence="3">The sequence shown here is derived from an EMBL/GenBank/DDBJ whole genome shotgun (WGS) entry which is preliminary data.</text>
</comment>
<dbReference type="Pfam" id="PF01243">
    <property type="entry name" value="PNPOx_N"/>
    <property type="match status" value="1"/>
</dbReference>
<dbReference type="Gene3D" id="2.30.110.10">
    <property type="entry name" value="Electron Transport, Fmn-binding Protein, Chain A"/>
    <property type="match status" value="1"/>
</dbReference>
<reference evidence="3" key="1">
    <citation type="submission" date="2020-10" db="EMBL/GenBank/DDBJ databases">
        <title>Taxonomic study of unclassified bacteria belonging to the class Ktedonobacteria.</title>
        <authorList>
            <person name="Yabe S."/>
            <person name="Wang C.M."/>
            <person name="Zheng Y."/>
            <person name="Sakai Y."/>
            <person name="Cavaletti L."/>
            <person name="Monciardini P."/>
            <person name="Donadio S."/>
        </authorList>
    </citation>
    <scope>NUCLEOTIDE SEQUENCE</scope>
    <source>
        <strain evidence="3">ID150040</strain>
    </source>
</reference>
<dbReference type="AlphaFoldDB" id="A0A8J3N963"/>
<proteinExistence type="predicted"/>